<dbReference type="GO" id="GO:0016491">
    <property type="term" value="F:oxidoreductase activity"/>
    <property type="evidence" value="ECO:0007669"/>
    <property type="project" value="InterPro"/>
</dbReference>
<reference evidence="4" key="1">
    <citation type="journal article" date="2013" name="Proc. Natl. Acad. Sci. U.S.A.">
        <title>Genome structure and metabolic features in the red seaweed Chondrus crispus shed light on evolution of the Archaeplastida.</title>
        <authorList>
            <person name="Collen J."/>
            <person name="Porcel B."/>
            <person name="Carre W."/>
            <person name="Ball S.G."/>
            <person name="Chaparro C."/>
            <person name="Tonon T."/>
            <person name="Barbeyron T."/>
            <person name="Michel G."/>
            <person name="Noel B."/>
            <person name="Valentin K."/>
            <person name="Elias M."/>
            <person name="Artiguenave F."/>
            <person name="Arun A."/>
            <person name="Aury J.M."/>
            <person name="Barbosa-Neto J.F."/>
            <person name="Bothwell J.H."/>
            <person name="Bouget F.Y."/>
            <person name="Brillet L."/>
            <person name="Cabello-Hurtado F."/>
            <person name="Capella-Gutierrez S."/>
            <person name="Charrier B."/>
            <person name="Cladiere L."/>
            <person name="Cock J.M."/>
            <person name="Coelho S.M."/>
            <person name="Colleoni C."/>
            <person name="Czjzek M."/>
            <person name="Da Silva C."/>
            <person name="Delage L."/>
            <person name="Denoeud F."/>
            <person name="Deschamps P."/>
            <person name="Dittami S.M."/>
            <person name="Gabaldon T."/>
            <person name="Gachon C.M."/>
            <person name="Groisillier A."/>
            <person name="Herve C."/>
            <person name="Jabbari K."/>
            <person name="Katinka M."/>
            <person name="Kloareg B."/>
            <person name="Kowalczyk N."/>
            <person name="Labadie K."/>
            <person name="Leblanc C."/>
            <person name="Lopez P.J."/>
            <person name="McLachlan D.H."/>
            <person name="Meslet-Cladiere L."/>
            <person name="Moustafa A."/>
            <person name="Nehr Z."/>
            <person name="Nyvall Collen P."/>
            <person name="Panaud O."/>
            <person name="Partensky F."/>
            <person name="Poulain J."/>
            <person name="Rensing S.A."/>
            <person name="Rousvoal S."/>
            <person name="Samson G."/>
            <person name="Symeonidi A."/>
            <person name="Weissenbach J."/>
            <person name="Zambounis A."/>
            <person name="Wincker P."/>
            <person name="Boyen C."/>
        </authorList>
    </citation>
    <scope>NUCLEOTIDE SEQUENCE [LARGE SCALE GENOMIC DNA]</scope>
    <source>
        <strain evidence="4">cv. Stackhouse</strain>
    </source>
</reference>
<dbReference type="Pfam" id="PF02317">
    <property type="entry name" value="Octopine_DH"/>
    <property type="match status" value="1"/>
</dbReference>
<sequence length="429" mass="47051">MWLPSDLSHICIVGGGNATHVLSALLCASSAELHVSILAPFQDEAERLSASPGITLDQPDGSTLTGKPHLITASPAAALEKARLVILPLPLFAVPAVCDLIAPHLAHGAWVAFFPAQGGVQWLAADLLGLRKNRPDLKLFGLDKLPYNCRILEFGKRVRVFGYKERLKLACYPNDPVLAKRMCSTVSAIIPRLQLSPAPNFLLATLAPGNQCIHPARMYSLFKDNTTRKTVPMFYDMKSYDDVKYIQLVSDEVQAISRAIEKVAKGMGLTLDLSGVLDVGDAVLAAYDDVKDTSSLMTIFSTCKGFEGIGTPMKKVIKDGEPIYQVDWHSRYFTEDIASLCVLHGLAEIVDVQVPTIDLLIRWAQVHMDDGEYQFVTEDGSLNTDRKKLMYSPQYWGITDKEQLVRFHAEVQSDSTADPNGTATTDTTS</sequence>
<feature type="region of interest" description="Disordered" evidence="1">
    <location>
        <begin position="410"/>
        <end position="429"/>
    </location>
</feature>
<gene>
    <name evidence="3" type="ORF">CHC_T00000412001</name>
</gene>
<dbReference type="KEGG" id="ccp:CHC_T00000412001"/>
<name>R7QNK5_CHOCR</name>
<dbReference type="SUPFAM" id="SSF51735">
    <property type="entry name" value="NAD(P)-binding Rossmann-fold domains"/>
    <property type="match status" value="1"/>
</dbReference>
<dbReference type="InterPro" id="IPR008927">
    <property type="entry name" value="6-PGluconate_DH-like_C_sf"/>
</dbReference>
<dbReference type="AlphaFoldDB" id="R7QNK5"/>
<dbReference type="PhylomeDB" id="R7QNK5"/>
<keyword evidence="4" id="KW-1185">Reference proteome</keyword>
<dbReference type="Gene3D" id="1.10.1040.10">
    <property type="entry name" value="N-(1-d-carboxylethyl)-l-norvaline Dehydrogenase, domain 2"/>
    <property type="match status" value="1"/>
</dbReference>
<dbReference type="InterPro" id="IPR013328">
    <property type="entry name" value="6PGD_dom2"/>
</dbReference>
<dbReference type="GeneID" id="17317700"/>
<dbReference type="Gene3D" id="3.40.50.720">
    <property type="entry name" value="NAD(P)-binding Rossmann-like Domain"/>
    <property type="match status" value="1"/>
</dbReference>
<evidence type="ECO:0000256" key="1">
    <source>
        <dbReference type="SAM" id="MobiDB-lite"/>
    </source>
</evidence>
<evidence type="ECO:0000259" key="2">
    <source>
        <dbReference type="Pfam" id="PF02317"/>
    </source>
</evidence>
<dbReference type="InterPro" id="IPR003421">
    <property type="entry name" value="Opine_DH"/>
</dbReference>
<evidence type="ECO:0000313" key="3">
    <source>
        <dbReference type="EMBL" id="CDF39689.1"/>
    </source>
</evidence>
<organism evidence="3 4">
    <name type="scientific">Chondrus crispus</name>
    <name type="common">Carrageen Irish moss</name>
    <name type="synonym">Polymorpha crispa</name>
    <dbReference type="NCBI Taxonomy" id="2769"/>
    <lineage>
        <taxon>Eukaryota</taxon>
        <taxon>Rhodophyta</taxon>
        <taxon>Florideophyceae</taxon>
        <taxon>Rhodymeniophycidae</taxon>
        <taxon>Gigartinales</taxon>
        <taxon>Gigartinaceae</taxon>
        <taxon>Chondrus</taxon>
    </lineage>
</organism>
<dbReference type="RefSeq" id="XP_005709983.1">
    <property type="nucleotide sequence ID" value="XM_005709926.1"/>
</dbReference>
<dbReference type="OMA" id="KTYNWAR"/>
<feature type="domain" description="Opine dehydrogenase" evidence="2">
    <location>
        <begin position="198"/>
        <end position="367"/>
    </location>
</feature>
<dbReference type="InterPro" id="IPR051729">
    <property type="entry name" value="Opine/Lysopine_DH"/>
</dbReference>
<dbReference type="InterPro" id="IPR036291">
    <property type="entry name" value="NAD(P)-bd_dom_sf"/>
</dbReference>
<accession>R7QNK5</accession>
<dbReference type="PANTHER" id="PTHR38015:SF1">
    <property type="entry name" value="OPINE DEHYDROGENASE DOMAIN-CONTAINING PROTEIN"/>
    <property type="match status" value="1"/>
</dbReference>
<protein>
    <recommendedName>
        <fullName evidence="2">Opine dehydrogenase domain-containing protein</fullName>
    </recommendedName>
</protein>
<dbReference type="Gramene" id="CDF39689">
    <property type="protein sequence ID" value="CDF39689"/>
    <property type="gene ID" value="CHC_T00000412001"/>
</dbReference>
<dbReference type="PANTHER" id="PTHR38015">
    <property type="entry name" value="BLR6086 PROTEIN"/>
    <property type="match status" value="1"/>
</dbReference>
<dbReference type="Proteomes" id="UP000012073">
    <property type="component" value="Unassembled WGS sequence"/>
</dbReference>
<dbReference type="SUPFAM" id="SSF48179">
    <property type="entry name" value="6-phosphogluconate dehydrogenase C-terminal domain-like"/>
    <property type="match status" value="1"/>
</dbReference>
<feature type="compositionally biased region" description="Polar residues" evidence="1">
    <location>
        <begin position="412"/>
        <end position="429"/>
    </location>
</feature>
<evidence type="ECO:0000313" key="4">
    <source>
        <dbReference type="Proteomes" id="UP000012073"/>
    </source>
</evidence>
<proteinExistence type="predicted"/>
<dbReference type="OrthoDB" id="3454at2759"/>
<dbReference type="EMBL" id="HG002068">
    <property type="protein sequence ID" value="CDF39689.1"/>
    <property type="molecule type" value="Genomic_DNA"/>
</dbReference>